<feature type="domain" description="AbiEi antitoxin C-terminal" evidence="1">
    <location>
        <begin position="82"/>
        <end position="206"/>
    </location>
</feature>
<evidence type="ECO:0000259" key="1">
    <source>
        <dbReference type="Pfam" id="PF09407"/>
    </source>
</evidence>
<comment type="caution">
    <text evidence="2">The sequence shown here is derived from an EMBL/GenBank/DDBJ whole genome shotgun (WGS) entry which is preliminary data.</text>
</comment>
<dbReference type="EMBL" id="RXLR01000019">
    <property type="protein sequence ID" value="TDH19453.1"/>
    <property type="molecule type" value="Genomic_DNA"/>
</dbReference>
<accession>A0A4R5P7J4</accession>
<dbReference type="Proteomes" id="UP000295627">
    <property type="component" value="Unassembled WGS sequence"/>
</dbReference>
<evidence type="ECO:0000313" key="3">
    <source>
        <dbReference type="Proteomes" id="UP000295627"/>
    </source>
</evidence>
<name>A0A4R5P7J4_9MYCO</name>
<protein>
    <recommendedName>
        <fullName evidence="1">AbiEi antitoxin C-terminal domain-containing protein</fullName>
    </recommendedName>
</protein>
<reference evidence="2 3" key="1">
    <citation type="journal article" date="2019" name="Sci. Rep.">
        <title>Extended insight into the Mycobacterium chelonae-abscessus complex through whole genome sequencing of Mycobacterium salmoniphilum outbreak and Mycobacterium salmoniphilum-like strains.</title>
        <authorList>
            <person name="Behra P.R.K."/>
            <person name="Das S."/>
            <person name="Pettersson B.M.F."/>
            <person name="Shirreff L."/>
            <person name="DuCote T."/>
            <person name="Jacobsson K.G."/>
            <person name="Ennis D.G."/>
            <person name="Kirsebom L.A."/>
        </authorList>
    </citation>
    <scope>NUCLEOTIDE SEQUENCE [LARGE SCALE GENOMIC DNA]</scope>
    <source>
        <strain evidence="2 3">DSM 45524</strain>
    </source>
</reference>
<gene>
    <name evidence="2" type="ORF">EJ571_23225</name>
</gene>
<sequence length="216" mass="23137">MVHRRNIAPPALARVPLRTIRAADATGIYAFPGPELARLADRGLLKRVANGYYVVVPQDMVGRQWVPSLEAIAAGIATAIYGAESAVLMGISAARLFGAIPRALATAIVAVPKQHRLIRLADRAAAVTFVKRDTRALDAELIETPLGPALVTTPEQTVLDLAHRPQLGNAEDEVPAAIAALYRRCDPQRLQALAIEQRLVASLHRAKTWAGVTGGR</sequence>
<organism evidence="2 3">
    <name type="scientific">Mycobacteroides franklinii</name>
    <dbReference type="NCBI Taxonomy" id="948102"/>
    <lineage>
        <taxon>Bacteria</taxon>
        <taxon>Bacillati</taxon>
        <taxon>Actinomycetota</taxon>
        <taxon>Actinomycetes</taxon>
        <taxon>Mycobacteriales</taxon>
        <taxon>Mycobacteriaceae</taxon>
        <taxon>Mycobacteroides</taxon>
    </lineage>
</organism>
<dbReference type="Pfam" id="PF09407">
    <property type="entry name" value="AbiEi_1"/>
    <property type="match status" value="1"/>
</dbReference>
<dbReference type="AlphaFoldDB" id="A0A4R5P7J4"/>
<proteinExistence type="predicted"/>
<dbReference type="InterPro" id="IPR018547">
    <property type="entry name" value="AbiEi_C"/>
</dbReference>
<evidence type="ECO:0000313" key="2">
    <source>
        <dbReference type="EMBL" id="TDH19453.1"/>
    </source>
</evidence>